<dbReference type="Proteomes" id="UP000183299">
    <property type="component" value="Unassembled WGS sequence"/>
</dbReference>
<dbReference type="RefSeq" id="WP_066605793.1">
    <property type="nucleotide sequence ID" value="NZ_FORY01000002.1"/>
</dbReference>
<dbReference type="OrthoDB" id="7867235at2"/>
<gene>
    <name evidence="1" type="ORF">SAMN04488138_10240</name>
</gene>
<name>A0A1I3NRZ4_9RHOB</name>
<evidence type="ECO:0000313" key="2">
    <source>
        <dbReference type="Proteomes" id="UP000183299"/>
    </source>
</evidence>
<keyword evidence="2" id="KW-1185">Reference proteome</keyword>
<dbReference type="GeneID" id="98663852"/>
<sequence>MRIVQELPLEGDAPAHRIDGAGLCALLGVTPAVLTELKRKGIAVHCGRDAWDLTATVSGYCAHLRGTASGRGGEEHVTTLTAQRARLAKEQADAQALKNAKARGELIEADAVTREWADVLRGVRSRVLAVSSKIRQRLGHLTSEDVAELDALLREALTEAAQEGAEHGTD</sequence>
<accession>A0A1I3NRZ4</accession>
<reference evidence="1 2" key="1">
    <citation type="submission" date="2016-10" db="EMBL/GenBank/DDBJ databases">
        <authorList>
            <person name="de Groot N.N."/>
        </authorList>
    </citation>
    <scope>NUCLEOTIDE SEQUENCE [LARGE SCALE GENOMIC DNA]</scope>
    <source>
        <strain evidence="1 2">CGMCC 1.8891</strain>
    </source>
</reference>
<dbReference type="AlphaFoldDB" id="A0A1I3NRZ4"/>
<dbReference type="STRING" id="576117.SAMN04488138_10240"/>
<organism evidence="1 2">
    <name type="scientific">Celeribacter halophilus</name>
    <dbReference type="NCBI Taxonomy" id="576117"/>
    <lineage>
        <taxon>Bacteria</taxon>
        <taxon>Pseudomonadati</taxon>
        <taxon>Pseudomonadota</taxon>
        <taxon>Alphaproteobacteria</taxon>
        <taxon>Rhodobacterales</taxon>
        <taxon>Roseobacteraceae</taxon>
        <taxon>Celeribacter</taxon>
    </lineage>
</organism>
<evidence type="ECO:0000313" key="1">
    <source>
        <dbReference type="EMBL" id="SFJ11506.1"/>
    </source>
</evidence>
<protein>
    <submittedName>
        <fullName evidence="1">Phage DNA packaging protein, Nu1 subunit of terminase</fullName>
    </submittedName>
</protein>
<dbReference type="EMBL" id="FORY01000002">
    <property type="protein sequence ID" value="SFJ11506.1"/>
    <property type="molecule type" value="Genomic_DNA"/>
</dbReference>
<proteinExistence type="predicted"/>